<evidence type="ECO:0000256" key="1">
    <source>
        <dbReference type="SAM" id="MobiDB-lite"/>
    </source>
</evidence>
<reference evidence="2" key="1">
    <citation type="submission" date="2016-10" db="EMBL/GenBank/DDBJ databases">
        <title>Sequence of Gallionella enrichment culture.</title>
        <authorList>
            <person name="Poehlein A."/>
            <person name="Muehling M."/>
            <person name="Daniel R."/>
        </authorList>
    </citation>
    <scope>NUCLEOTIDE SEQUENCE</scope>
</reference>
<feature type="region of interest" description="Disordered" evidence="1">
    <location>
        <begin position="282"/>
        <end position="306"/>
    </location>
</feature>
<dbReference type="AlphaFoldDB" id="A0A1J5P4U2"/>
<comment type="caution">
    <text evidence="2">The sequence shown here is derived from an EMBL/GenBank/DDBJ whole genome shotgun (WGS) entry which is preliminary data.</text>
</comment>
<protein>
    <submittedName>
        <fullName evidence="2">Uncharacterized protein</fullName>
    </submittedName>
</protein>
<organism evidence="2">
    <name type="scientific">mine drainage metagenome</name>
    <dbReference type="NCBI Taxonomy" id="410659"/>
    <lineage>
        <taxon>unclassified sequences</taxon>
        <taxon>metagenomes</taxon>
        <taxon>ecological metagenomes</taxon>
    </lineage>
</organism>
<evidence type="ECO:0000313" key="2">
    <source>
        <dbReference type="EMBL" id="OIQ66162.1"/>
    </source>
</evidence>
<sequence length="306" mass="33990">MPRCFRHGQDRREADVGALHDLAPLVAGPGPEDVGQLLFQGRPGRAIHLRVESFVRKTGQLPQQRVELRLDRADRNEFAAGALIDAVEVRSAVEEIALAFFGPAAHRRQVEEHRHQRGGAIAHCRIHDLSLAGILRLQECGEHADDEVKRAAAEIADQVERWDRLFGAAGRGPGAGDRDVVDVVAGGQRQRAFLAPAGHAAIDEPRVPRLHYFGAEPEPLHHPRPKAFDQRIGMFKEVEHLRDRRLVLQVEFDDLASPPGRRFEVLSSADAIERDHLRAHIRQHHAGKRAGPDAGKFDDPETGQRA</sequence>
<feature type="compositionally biased region" description="Basic and acidic residues" evidence="1">
    <location>
        <begin position="295"/>
        <end position="306"/>
    </location>
</feature>
<dbReference type="EMBL" id="MLJW01006794">
    <property type="protein sequence ID" value="OIQ66162.1"/>
    <property type="molecule type" value="Genomic_DNA"/>
</dbReference>
<proteinExistence type="predicted"/>
<name>A0A1J5P4U2_9ZZZZ</name>
<accession>A0A1J5P4U2</accession>
<gene>
    <name evidence="2" type="ORF">GALL_522720</name>
</gene>